<dbReference type="Pfam" id="PF25846">
    <property type="entry name" value="YmzB"/>
    <property type="match status" value="1"/>
</dbReference>
<name>A0A917M4F7_9BACI</name>
<accession>A0A917M4F7</accession>
<sequence length="121" mass="13797">MDQHFLSIEELNELLNRWNGQNIKVTKLELDDVDETLMELQNISYSKNTRRIDDYVPMHTLQLNGTGHVLTDAADLKPQDLPASQYEIPLEDNSLYEFDGSQFLLSTARGVYKIELAGPGE</sequence>
<protein>
    <submittedName>
        <fullName evidence="1">Uncharacterized protein</fullName>
    </submittedName>
</protein>
<keyword evidence="2" id="KW-1185">Reference proteome</keyword>
<dbReference type="Proteomes" id="UP000622860">
    <property type="component" value="Unassembled WGS sequence"/>
</dbReference>
<dbReference type="RefSeq" id="WP_188455529.1">
    <property type="nucleotide sequence ID" value="NZ_BMFR01000008.1"/>
</dbReference>
<dbReference type="EMBL" id="BMFR01000008">
    <property type="protein sequence ID" value="GGG77217.1"/>
    <property type="molecule type" value="Genomic_DNA"/>
</dbReference>
<gene>
    <name evidence="1" type="ORF">GCM10011398_22860</name>
</gene>
<proteinExistence type="predicted"/>
<reference evidence="1" key="2">
    <citation type="submission" date="2020-09" db="EMBL/GenBank/DDBJ databases">
        <authorList>
            <person name="Sun Q."/>
            <person name="Zhou Y."/>
        </authorList>
    </citation>
    <scope>NUCLEOTIDE SEQUENCE</scope>
    <source>
        <strain evidence="1">CGMCC 1.12754</strain>
    </source>
</reference>
<dbReference type="AlphaFoldDB" id="A0A917M4F7"/>
<reference evidence="1" key="1">
    <citation type="journal article" date="2014" name="Int. J. Syst. Evol. Microbiol.">
        <title>Complete genome sequence of Corynebacterium casei LMG S-19264T (=DSM 44701T), isolated from a smear-ripened cheese.</title>
        <authorList>
            <consortium name="US DOE Joint Genome Institute (JGI-PGF)"/>
            <person name="Walter F."/>
            <person name="Albersmeier A."/>
            <person name="Kalinowski J."/>
            <person name="Ruckert C."/>
        </authorList>
    </citation>
    <scope>NUCLEOTIDE SEQUENCE</scope>
    <source>
        <strain evidence="1">CGMCC 1.12754</strain>
    </source>
</reference>
<evidence type="ECO:0000313" key="1">
    <source>
        <dbReference type="EMBL" id="GGG77217.1"/>
    </source>
</evidence>
<dbReference type="InterPro" id="IPR058926">
    <property type="entry name" value="YmzB-like"/>
</dbReference>
<organism evidence="1 2">
    <name type="scientific">Virgibacillus oceani</name>
    <dbReference type="NCBI Taxonomy" id="1479511"/>
    <lineage>
        <taxon>Bacteria</taxon>
        <taxon>Bacillati</taxon>
        <taxon>Bacillota</taxon>
        <taxon>Bacilli</taxon>
        <taxon>Bacillales</taxon>
        <taxon>Bacillaceae</taxon>
        <taxon>Virgibacillus</taxon>
    </lineage>
</organism>
<evidence type="ECO:0000313" key="2">
    <source>
        <dbReference type="Proteomes" id="UP000622860"/>
    </source>
</evidence>
<comment type="caution">
    <text evidence="1">The sequence shown here is derived from an EMBL/GenBank/DDBJ whole genome shotgun (WGS) entry which is preliminary data.</text>
</comment>